<gene>
    <name evidence="2" type="ORF">PR048_031408</name>
</gene>
<feature type="region of interest" description="Disordered" evidence="1">
    <location>
        <begin position="1"/>
        <end position="34"/>
    </location>
</feature>
<dbReference type="EMBL" id="JARBHB010000015">
    <property type="protein sequence ID" value="KAJ8867606.1"/>
    <property type="molecule type" value="Genomic_DNA"/>
</dbReference>
<reference evidence="2 3" key="1">
    <citation type="submission" date="2023-02" db="EMBL/GenBank/DDBJ databases">
        <title>LHISI_Scaffold_Assembly.</title>
        <authorList>
            <person name="Stuart O.P."/>
            <person name="Cleave R."/>
            <person name="Magrath M.J.L."/>
            <person name="Mikheyev A.S."/>
        </authorList>
    </citation>
    <scope>NUCLEOTIDE SEQUENCE [LARGE SCALE GENOMIC DNA]</scope>
    <source>
        <strain evidence="2">Daus_M_001</strain>
        <tissue evidence="2">Leg muscle</tissue>
    </source>
</reference>
<protein>
    <submittedName>
        <fullName evidence="2">Uncharacterized protein</fullName>
    </submittedName>
</protein>
<accession>A0ABQ9G563</accession>
<comment type="caution">
    <text evidence="2">The sequence shown here is derived from an EMBL/GenBank/DDBJ whole genome shotgun (WGS) entry which is preliminary data.</text>
</comment>
<sequence length="427" mass="48168">MRVNEVSMEQCQTKRAGEMGDSRENPPTSGIVYPSNPRNGGMAVWCPTSLQHIGECSPLSEERENSRTLRKRSFNASPCLPYLPQPDPHKHPDSPTKSDHLPCIPEWNVGSSIMLLKLSLGIHCYDSKKYQQSLPAFQSGIRKQIRQVLTASPYHMQIQLLQRSKPMSVLYRPQWMGVASKRKTAALHGFADEGTTQGLHAIQTHGSPTHMHETLSTDERHRTYFLQEPVVALPVCESSPPHPHVLHQSQVTHLVLNSLRIKHTCRFDFIWLDAAYIEWLLARQGLHQRNHRLGERLDHLQRGWAGTLPLSLSPRSLGGVAVGWPLHDYSGRCRLAAAAATTAIITDPIHFITAARYWENTTHEQCTWFAREGELVARRKNVTHESGTRFLGKRGGGARECSYGREITEVRLTRACFTRSRCTCSNS</sequence>
<evidence type="ECO:0000313" key="3">
    <source>
        <dbReference type="Proteomes" id="UP001159363"/>
    </source>
</evidence>
<name>A0ABQ9G563_9NEOP</name>
<evidence type="ECO:0000313" key="2">
    <source>
        <dbReference type="EMBL" id="KAJ8867606.1"/>
    </source>
</evidence>
<evidence type="ECO:0000256" key="1">
    <source>
        <dbReference type="SAM" id="MobiDB-lite"/>
    </source>
</evidence>
<organism evidence="2 3">
    <name type="scientific">Dryococelus australis</name>
    <dbReference type="NCBI Taxonomy" id="614101"/>
    <lineage>
        <taxon>Eukaryota</taxon>
        <taxon>Metazoa</taxon>
        <taxon>Ecdysozoa</taxon>
        <taxon>Arthropoda</taxon>
        <taxon>Hexapoda</taxon>
        <taxon>Insecta</taxon>
        <taxon>Pterygota</taxon>
        <taxon>Neoptera</taxon>
        <taxon>Polyneoptera</taxon>
        <taxon>Phasmatodea</taxon>
        <taxon>Verophasmatodea</taxon>
        <taxon>Anareolatae</taxon>
        <taxon>Phasmatidae</taxon>
        <taxon>Eurycanthinae</taxon>
        <taxon>Dryococelus</taxon>
    </lineage>
</organism>
<feature type="compositionally biased region" description="Basic and acidic residues" evidence="1">
    <location>
        <begin position="15"/>
        <end position="24"/>
    </location>
</feature>
<dbReference type="Proteomes" id="UP001159363">
    <property type="component" value="Chromosome 14"/>
</dbReference>
<keyword evidence="3" id="KW-1185">Reference proteome</keyword>
<proteinExistence type="predicted"/>